<feature type="region of interest" description="Disordered" evidence="2">
    <location>
        <begin position="86"/>
        <end position="117"/>
    </location>
</feature>
<reference evidence="4" key="2">
    <citation type="submission" date="2020-03" db="EMBL/GenBank/DDBJ databases">
        <title>Walnut 2.0.</title>
        <authorList>
            <person name="Marrano A."/>
            <person name="Britton M."/>
            <person name="Zimin A.V."/>
            <person name="Zaini P.A."/>
            <person name="Workman R."/>
            <person name="Puiu D."/>
            <person name="Bianco L."/>
            <person name="Allen B.J."/>
            <person name="Troggio M."/>
            <person name="Leslie C.A."/>
            <person name="Timp W."/>
            <person name="Dendekar A."/>
            <person name="Salzberg S.L."/>
            <person name="Neale D.B."/>
        </authorList>
    </citation>
    <scope>NUCLEOTIDE SEQUENCE</scope>
    <source>
        <tissue evidence="4">Leaves</tissue>
    </source>
</reference>
<feature type="region of interest" description="Disordered" evidence="2">
    <location>
        <begin position="176"/>
        <end position="205"/>
    </location>
</feature>
<dbReference type="AlphaFoldDB" id="A0A833WI50"/>
<dbReference type="Proteomes" id="UP000619265">
    <property type="component" value="Unassembled WGS sequence"/>
</dbReference>
<dbReference type="Pfam" id="PF05030">
    <property type="entry name" value="SSXT"/>
    <property type="match status" value="1"/>
</dbReference>
<dbReference type="EMBL" id="LIHL02000013">
    <property type="protein sequence ID" value="KAF5450488.1"/>
    <property type="molecule type" value="Genomic_DNA"/>
</dbReference>
<gene>
    <name evidence="4" type="ORF">F2P56_030839</name>
</gene>
<protein>
    <recommendedName>
        <fullName evidence="3">SS18 N-terminal domain-containing protein</fullName>
    </recommendedName>
</protein>
<evidence type="ECO:0000259" key="3">
    <source>
        <dbReference type="Pfam" id="PF05030"/>
    </source>
</evidence>
<dbReference type="Gramene" id="Jr13_24000_p1">
    <property type="protein sequence ID" value="cds.Jr13_24000_p1"/>
    <property type="gene ID" value="Jr13_24000"/>
</dbReference>
<comment type="caution">
    <text evidence="4">The sequence shown here is derived from an EMBL/GenBank/DDBJ whole genome shotgun (WGS) entry which is preliminary data.</text>
</comment>
<feature type="compositionally biased region" description="Polar residues" evidence="2">
    <location>
        <begin position="107"/>
        <end position="116"/>
    </location>
</feature>
<reference evidence="4" key="1">
    <citation type="submission" date="2015-10" db="EMBL/GenBank/DDBJ databases">
        <authorList>
            <person name="Martinez-Garcia P.J."/>
            <person name="Crepeau M.W."/>
            <person name="Puiu D."/>
            <person name="Gonzalez-Ibeas D."/>
            <person name="Whalen J."/>
            <person name="Stevens K."/>
            <person name="Paul R."/>
            <person name="Butterfield T."/>
            <person name="Britton M."/>
            <person name="Reagan R."/>
            <person name="Chakraborty S."/>
            <person name="Walawage S.L."/>
            <person name="Vasquez-Gross H.A."/>
            <person name="Cardeno C."/>
            <person name="Famula R."/>
            <person name="Pratt K."/>
            <person name="Kuruganti S."/>
            <person name="Aradhya M.K."/>
            <person name="Leslie C.A."/>
            <person name="Dandekar A.M."/>
            <person name="Salzberg S.L."/>
            <person name="Wegrzyn J.L."/>
            <person name="Langley C.H."/>
            <person name="Neale D.B."/>
        </authorList>
    </citation>
    <scope>NUCLEOTIDE SEQUENCE</scope>
    <source>
        <tissue evidence="4">Leaves</tissue>
    </source>
</reference>
<accession>A0A833WI50</accession>
<feature type="region of interest" description="Disordered" evidence="2">
    <location>
        <begin position="1"/>
        <end position="21"/>
    </location>
</feature>
<evidence type="ECO:0000313" key="4">
    <source>
        <dbReference type="EMBL" id="KAF5450488.1"/>
    </source>
</evidence>
<evidence type="ECO:0000256" key="2">
    <source>
        <dbReference type="SAM" id="MobiDB-lite"/>
    </source>
</evidence>
<name>A0A833WI50_JUGRE</name>
<feature type="non-terminal residue" evidence="4">
    <location>
        <position position="205"/>
    </location>
</feature>
<feature type="compositionally biased region" description="Polar residues" evidence="2">
    <location>
        <begin position="86"/>
        <end position="99"/>
    </location>
</feature>
<evidence type="ECO:0000313" key="5">
    <source>
        <dbReference type="Proteomes" id="UP000619265"/>
    </source>
</evidence>
<comment type="similarity">
    <text evidence="1">Belongs to the SS18 family.</text>
</comment>
<evidence type="ECO:0000256" key="1">
    <source>
        <dbReference type="ARBA" id="ARBA00007945"/>
    </source>
</evidence>
<proteinExistence type="inferred from homology"/>
<organism evidence="4 5">
    <name type="scientific">Juglans regia</name>
    <name type="common">English walnut</name>
    <dbReference type="NCBI Taxonomy" id="51240"/>
    <lineage>
        <taxon>Eukaryota</taxon>
        <taxon>Viridiplantae</taxon>
        <taxon>Streptophyta</taxon>
        <taxon>Embryophyta</taxon>
        <taxon>Tracheophyta</taxon>
        <taxon>Spermatophyta</taxon>
        <taxon>Magnoliopsida</taxon>
        <taxon>eudicotyledons</taxon>
        <taxon>Gunneridae</taxon>
        <taxon>Pentapetalae</taxon>
        <taxon>rosids</taxon>
        <taxon>fabids</taxon>
        <taxon>Fagales</taxon>
        <taxon>Juglandaceae</taxon>
        <taxon>Juglans</taxon>
    </lineage>
</organism>
<sequence>FISVYGENGEMQQSPQMLSGAPSMLPTTNITTEQIQKYLDENKELILAIIENQNQGKFSECAPYHAQLQQNLTYLAKIADAQPQVQTIPSQTPSHSAVQQGHAMQHPQATMSQQQEGHFAPKLPFQLDDQAQHQHQQQAHYLQQQQLIQGQMGVRPGGTSSMYQAMQSRFGNNLFGLQGSKQDSSEASAGDFLGRLASKPNGSTE</sequence>
<dbReference type="InterPro" id="IPR007726">
    <property type="entry name" value="SS18_N"/>
</dbReference>
<feature type="domain" description="SS18 N-terminal" evidence="3">
    <location>
        <begin position="29"/>
        <end position="87"/>
    </location>
</feature>